<dbReference type="InterPro" id="IPR006162">
    <property type="entry name" value="Ppantetheine_attach_site"/>
</dbReference>
<dbReference type="Pfam" id="PF22336">
    <property type="entry name" value="RhiE-like_linker"/>
    <property type="match status" value="3"/>
</dbReference>
<dbReference type="Pfam" id="PF16197">
    <property type="entry name" value="KAsynt_C_assoc"/>
    <property type="match status" value="1"/>
</dbReference>
<dbReference type="Pfam" id="PF13847">
    <property type="entry name" value="Methyltransf_31"/>
    <property type="match status" value="1"/>
</dbReference>
<dbReference type="InterPro" id="IPR049900">
    <property type="entry name" value="PKS_mFAS_DH"/>
</dbReference>
<dbReference type="InterPro" id="IPR013968">
    <property type="entry name" value="PKS_KR"/>
</dbReference>
<dbReference type="PANTHER" id="PTHR43775">
    <property type="entry name" value="FATTY ACID SYNTHASE"/>
    <property type="match status" value="1"/>
</dbReference>
<evidence type="ECO:0000256" key="8">
    <source>
        <dbReference type="PROSITE-ProRule" id="PRU01363"/>
    </source>
</evidence>
<dbReference type="InterPro" id="IPR029063">
    <property type="entry name" value="SAM-dependent_MTases_sf"/>
</dbReference>
<dbReference type="InterPro" id="IPR049490">
    <property type="entry name" value="C883_1060-like_KR_N"/>
</dbReference>
<evidence type="ECO:0000256" key="5">
    <source>
        <dbReference type="ARBA" id="ARBA00022553"/>
    </source>
</evidence>
<sequence>MDAKDIAIVGMGAVFPGASHHDLFWENLVAGIDSVQEIPISRWDTAKYYSPDFSEPGKSISKWGGLIQGIDEFDHLFFNISPREARNMDPQQRLLLQSAWHCVEDSGIALKTLQQKVTSVFVGVMAIDYHQHIAQNSQPVDSYACLGNYGALLANRLSFCLGFSGESKAIDAACASSLVAVHDARRSLQAGECDYAIAAGVNVICHPWKYISFSKSRMLSPSGKCKTFDQSADGYVPGEGIGVILMQALEKAQEQKCHIYGILKGSAINNNGHHGEKPAQNQSGKKVSITAPSIEAQRSVINNALRSANIHPMSVSYVEAHGTGTSLGDPIEIEALKQVFAVPGGIKPFCAIGSVKTNIGHLEAAAGIAGVIKVLLMMKHKLVPQVLHLNTVNPMIDLTDTSLYLSDRLHPWESEEGVKRRAGVSSFGFGGTNAHAIFEEYVHRQHTPESLPQKQTSDKYLFTLSAKSRSSLDRLLSDWVTFLDHPQRSAITVEDLCATLLTGREQFPFRFAMPVKDKKDLRSALISPPDGAFDRAEMPSILLRIGSVNSGQREVIASWYLKHPGFRKHFDTCRRLVKKFYGAESVNAWTGKNPQVLAKHEALYGFASAYAGGRLLLDLGVRPRLICGDRIGHGVALCLSGLWTLSQGLRHSMGLVDHLDLSAQRLCYPVYDQIQRATLSPDRIDSGYLQTLVNNIQVRESVFKSNLQKALLLYEHQYTFKNYLEAWNPALKESALEVHQLLGNPALQEKESTRLLVYIIVATSLKQLYEKWGLSEKETSSDGFLSEFLDLIGDRVLTFKEVVILLVKGWDAGKEHLFPNGKERLIPASSVKRYEYLRQYQIQRFNNTPSCLDRIGKIPLETPINEDDLLLTVGDEGDVSPSDIKKGDWLSFLNSDQNADHLILGVKQLWLYGLNINWHGLVDAASFTKVSLPGYSFDSPQFWIEGNTSDAPLNQGKEPAQNAYYNYVWQESEHSQVLASQPDIKPGEAVLLFDSNELLARTWRSQWGVELLLIQPAQEFKQCSNGDFEINPDCENHYQLLSTALKQKKLKPVYAIFTWALQEPPGTDQSLLDRQASSLSRGIYAVYHLLKSLSASAHAPLSQLLFFSHGHKGQGNPFMEAVAGYGRSLKLIYPQMLFCSIQFETGPPDASEVLTTVCRELSLLKGEEREDVKTEVLYRQGQRLIKTPVRLNLPSAEHPPWMQGGVYLITGGAGALGSLWARYLAEHYQARLILTGRSACEGETEKSINALIKQLKRSGGDGVYLQSDITDPDAVRQLLDQAHRVFGPVRGLIHAAGQMSAASFLEKSLADFQQTLRAKIQGTLVLDQALNESIEKPALDIVILFSSASSILGDFGQCDYAIGNRFLDGYGRFRESLRTQGQRQGRTVVVNWPLWREGGMHLNLDAEELYLSFSGMEYLEAQQGLDALDRILASPHSQVMVLSGNPEKIDRNLGVKGVVKRQTQRITEPVLTHRSEPVAKDAATLPDIAGEKFFTVRIEEDLQYMAAKLLQMKAEKIALDANLSAYGFDSITIKEFADKLSQYYHLKISPIVFFAHASIQSLSTYFWEHFEADMKAFYAPEQSNQASPENHPETPVRHAPQTVPTEAGQDIAIIGMSGVFPGSPDLATFWKHLSAGHDLVKEVPGDRWDWRAYYGDSVNDAKKTSIKWGGFLPNIDRFDADFFCISRREAELMDPQHRLLLQSVWATIEDAGYATATLSGENIGVFVGVQFNDYQHLLKQAGESGVQILTGNAHSVLANRISYLLNLHGPSLAIDTACSSSLVAVHQGVQAIRNGECTAAIVGGVSLMLSPDTLLDITQLGVLSLDGRCKTFDRKANGYVRGEGVGSFLLKPLSHALRDRDSIHGIIRGSAIQHGGKANSLTAPNSEAQAQLLLKAYQDAGFGLDTISYIEAHGTATELGDPVEIAALKKAYKTYMHQKGTFASRSGTCGLGSVKTNIGHLEPAAGIAGLVKVLLAMGHKTLPATLHFDSLNPYIDLSETPFYIVDKKTSWQRLLDEQGQEIPRRAGVSSFGFGGAIAHIVLEEYQDQQELSDTRDEHTPSYLILLSAKNEERLKEVAKNLYSHLTDKAASVTINLCDLAYTLQVGRDAMTQRLALVVEESEQLLHFLAAYVQGEPHRGQWFEGAPSHAHRPLAPLREDEAIATLIAKKALRKLAQCWVQGAEIDWQQMYPQNKPKRQALPTYPFAQQSYWFDTPVNRQIPSGNGENTSGLNHDQYQRLRSEEVQSSVTPIDKKLNVERIYYRSEWTQTELLSPVTIEAGEEAQLVLLFEADKKMGEVWKAQLEQEGMGCVRVCIGESFRLLEPHYYQLNPQQYEDYACLAQALRQNALWPRQIVHLWQPKEKAVNNDQHLGLQIERGFYSLCHLIRALMKHAFGNVCNILYGYGAEALQSEPACAAVSGFARTVALEHPGFSCKTIELPASLSYIDPRTINLFLAELQGTALADETVRYDDQGALQRWVQRFSEWQDPQIEVSSKNLRPHGVYLITGGSGSLGAQFARHIAAQVKATFVFSGRSELTPECEKQIKTLQSMGSEAVYIRSDISRRDRVFELITEIQTRFQTLHGIIHTAGVICDALVFNKTQQQMAQVLAPKVHGTVYLDEATKNIPLDFLVLFSSTTAVIGNVGQSDYAYANRFMDYFAAWREQLRGMKQRSGKTLAINWPYWRDGGMSMSEQGYQELVERTGLQALPTHEGLAAWDCLLNSPGGYSYFVAYGFRDQLSQMFARTQRAEEIAIASIGAKPIANDSETLYQVTMSWLQNEIASVVKASPQDIDVHTGFDQFGLDSVMIRQTSVLLEKKLGALPKTLLLEYTTVRDLTDYLIGQYSSELNRFLRNTSLEPNQSGEKPGSEKPMSKSVSIALPNQMKYILSPLLACGEGVGGGVLVPHSTENRSISHRVANKAPERENPSAVEEIAVIGLSGRYPQAQNLEEFWENLKAGKNAIIDIPKNRWDYTKYYDPDPNQAVMGKMYCYQGGFLNDIDQFDPLFFNITPLEAKSMPPEERLMLETVWLTLEDAGYSREQMSDQTVGVFVGVTSNTYPLLEHDRPGYGAPVDTSYFNVPNRISYFFNFTGPSIAIDTACSSSMVAIHMACESLRHGECETAIAGGVNLYLHPSKYILMCQKKLLSTKISAGIFEDGGDGFVPGEGVGAVLLKPLAQAVRDRDQIYGVIKASSVCHKGRSNGYLMPSLESQAALFRQTLQKSHLAPETVSYIELQALGSEMVDQVEWRSLSQSYGAQDKGNEYKQYCGLGSVKPNIGHLEAASGIAQFSKVLLQMKHRQLLPSKISDRRDPLLDASINHPRSPFYFQDELRAWERPSLQSDSAVSPQEYPRRAGINSFGAGGVNAHLIVEEYVSAAEINNASPFESNPAALIVVSSKTQKQLRQALLLLREYLQREADSSDGQHYQISLADIAFTLQQGREAFAERWALVVKSKEQLLEALTRFLANESVHAPLFVGSLSSTNVSTTDINIETLWSDNKLERLGQLWTQGQLIPWNRLPYAHPPRRVSLPTYSFQKRRCWWQKAEDKMPVEIVAQTLSETVPQKTSQMKSEMSEIGKVVADYYDKVTESRKKKIGSQEVYLIFAPFIQRVEGFSWLMMFFEPEKHREHFDLTFKKQTELKSMLYRLVDFQKVHRVFDIGCGYATDLIQLAKSHPQLSGRGFSISPKQIEFGQQRIHDESLGERIQVSCNDSTKDPFPGIFDLIIGFEVTVHIADKQGVFGNMARHLNDDGTIVLADCVANTVTSINASHLGQYTSTAEEYSKILAHNGLIIIECVDVGQEISNFLYDPNFLENAAYLSSIYPDMADVEKEHRGWHNFGKVLETNLVRYVLLTIRKAAAHQTPERTLQINLERLGVGALSYSEAIKHYPHLEQTLEKKRSVTHSSTTDIEQSIVELAAQVLEMMPDEVDTQARFIDYGVDSLRGLILLDAINRRLGLTLQIPVLFDHSSIHELSNYISSQLPTSPKAAASVPVASHPVSVSSVSPGNVTNSDVQQSIVELAAQVLEMMPDEVDTQARFIDYGVDSLRGLILLDAINRRLGLTLQIPVLFDHSSIHELSNYISSQLPTLPKAAASVPVASHPISVSSLSPGNVANSDIAVIGMSGRFPGAPDLHTFWQNLEQGIDSTSEVPHTRWDIAQYYDPDRRQPNRSYCKWGGFLDDVDKFDPKFFNISPAEAELMDPQQRLFLQTSWNALEDAGYAGKTLDGMKCGIYVGVMNHEYDILLDRAKISQHRAYALLGNTSSILAARIAYMLNLKGPSITLDTACSSSLVALHWACKSLQDGEVDMMLSGGVTLYLGEKQYIEASQAGMLSPTGKCRTFSQDADGTVLAEGVGVVVLKRLDKALQDRDSIYGVIKGTGINQNGKTNGITAPSAKSQHELQVDIYRRYGINPERISYVEAHGTGTKLGDPIEVAALTESFSQYTQKKNYCAIGSVKSNVGHTSAAAGIAGLIKVLLSMRHACIPATLHVKNENEHINFQDSPFYVNTRLRPWNRENGLPRQAAISSFGFSGTNSHLVVEEPPVGVVNESAAPALIVLSAKNKDRLQDYVALMIRYLKEKNQRKNTSNALQSSSLADIAYTLQTGRIQLEQRLAMVVSSEDEWLDKLLRYQGGEKSLDACYQGQVNAESAKLDLLIEGDEGKAFIEAIVRGKKLSKLAQLWVSGTDIDWSLLYGNSPKASVLPQRISLPGYPFARESYWFPTVTPAASVLAVERLSSEDDICFKTVLSGEEFFLRDHCVAAQKILPGAVYLEMARKVARSFRPDAPQPALKNVVWLRPLMVNQAEVVAYTRLQNHGQRVDFEISTLDEQKNKVLHAQGQLLYPDSPTPERLELSSFDRQRIQERCPHTLEGAEFFQKIQTHGFRTGLSFQVIQKAWYNQTEALCQLRLPALREADFKDYLLHPSLVNAALESVILLMAKEQSASGVPHLPYTLGTWEYGENIWPKSLYVYTRLTAPQSGAEASTVKRYEINLLDGSGGAIARGKDFCVRALGESKEKLPSSPVAQHPVKYYYPQWEVCKNENLAADISTDRCWLVFETENVLSHLLEKKLSSVGVKCIQVRPGYRFQVLAKGRYEINPQQAGDYQKLAVELQRHHEIPDRIIHAWSEEQWHENADLDPRSLAWSIYSVFYLSQAFISCWHHRPLKLLYLYRQDKDSPQAHYGAIRGFAQSLTHERADWHWKTLALPTTFAPDNVAEILWDEVRSANEPECEIRYGANSQRWVKRWHPDDDSASAQGQGAMDANLLRKQGVYLITGGGGGLGLLLGEYLAREYQAKVILVGRSQWTDQQQAKLDSWKSWGAEALYLQGDISRREDVENVMAQLRDRFPALHGVFHAAGLTRDASLINKSASEIDEVLAAKVHGCIYLDQATRNEYLDFFVLFSSLAGAIGNMGQSDYAYANSFLDHFAERREAHRAMQKRSGLTVAINWPLWRDGTMQVDISTEKFLARSIGMHALETNDGLQALEKALAGSKNQFLVLCGDQDKFSHILGIQKNNAVVERAEKPSEKPSIDLLAYLQADLRPIMAAILKLSPEDIEWEREMSSFGFDSISFVTLANELNDTFNLDILPVVFFECLNAGDLLAHLQQHYSDTLSAYYRKRMPASAAKTRAEPGTSEQAKGEIPSYLNLLEKKNHPDNNGDAEPIAIIGMSAVMPQSPDLDTFWQHLAAGEDLITEIPKDRWDWQSARGDTTIRWGGFMPDIDKFDALFFSIAPREADLMDPQQRIFLQTVWKTIEYAGYKASDLSGGDIGVFVGVANTDYRELINETVPGVEAQSSTGTFSSILANRVSYIFNFTGPSESIDTACSSSLVALHRAVNALSRGECTSAIVGGVNALLTPTLHITGSKTGMLSHDGRCKTFDQGANGYVRGEGVAALLLKPLSQAKAEGDEIYGLIKGSSVNHGGHGTSLTAPNPAAQAKLLIRAYERAGIDPTTVTYIETHGTGTSLGDPIEISGLKKAFATLYERFGHGVNASSYHRCGLGSVKTNIGHLEAAAGMAGLLKVILSMRHKKIPAHLHFQNLNPYIDFSDSPFYITQESCSWDALKDSANKALPRRAGVSSFGFGGTNAHIIVEEYVEDRHEDR</sequence>
<dbReference type="PANTHER" id="PTHR43775:SF37">
    <property type="entry name" value="SI:DKEY-61P9.11"/>
    <property type="match status" value="1"/>
</dbReference>
<dbReference type="InterPro" id="IPR016039">
    <property type="entry name" value="Thiolase-like"/>
</dbReference>
<dbReference type="SMART" id="SM00825">
    <property type="entry name" value="PKS_KS"/>
    <property type="match status" value="5"/>
</dbReference>
<dbReference type="Gene3D" id="1.10.1240.100">
    <property type="match status" value="4"/>
</dbReference>
<dbReference type="GO" id="GO:0005737">
    <property type="term" value="C:cytoplasm"/>
    <property type="evidence" value="ECO:0007669"/>
    <property type="project" value="UniProtKB-SubCell"/>
</dbReference>
<protein>
    <submittedName>
        <fullName evidence="13">Malonyl CoA-acyl carrier protein transacylase</fullName>
    </submittedName>
</protein>
<gene>
    <name evidence="13" type="primary">swiC</name>
</gene>
<dbReference type="InterPro" id="IPR032821">
    <property type="entry name" value="PKS_assoc"/>
</dbReference>
<dbReference type="Pfam" id="PF08659">
    <property type="entry name" value="KR"/>
    <property type="match status" value="3"/>
</dbReference>
<evidence type="ECO:0000259" key="11">
    <source>
        <dbReference type="PROSITE" id="PS52004"/>
    </source>
</evidence>
<dbReference type="Pfam" id="PF00550">
    <property type="entry name" value="PP-binding"/>
    <property type="match status" value="5"/>
</dbReference>
<feature type="region of interest" description="C-terminal hotdog fold" evidence="8">
    <location>
        <begin position="4864"/>
        <end position="5015"/>
    </location>
</feature>
<dbReference type="InterPro" id="IPR057326">
    <property type="entry name" value="KR_dom"/>
</dbReference>
<dbReference type="Gene3D" id="3.10.129.110">
    <property type="entry name" value="Polyketide synthase dehydratase"/>
    <property type="match status" value="1"/>
</dbReference>
<dbReference type="SMART" id="SM00826">
    <property type="entry name" value="PKS_DH"/>
    <property type="match status" value="1"/>
</dbReference>
<evidence type="ECO:0000256" key="1">
    <source>
        <dbReference type="ARBA" id="ARBA00004496"/>
    </source>
</evidence>
<dbReference type="InterPro" id="IPR036291">
    <property type="entry name" value="NAD(P)-bd_dom_sf"/>
</dbReference>
<feature type="domain" description="Ketosynthase family 3 (KS3)" evidence="11">
    <location>
        <begin position="4113"/>
        <end position="4539"/>
    </location>
</feature>
<dbReference type="PROSITE" id="PS00012">
    <property type="entry name" value="PHOSPHOPANTETHEINE"/>
    <property type="match status" value="1"/>
</dbReference>
<dbReference type="InterPro" id="IPR001227">
    <property type="entry name" value="Ac_transferase_dom_sf"/>
</dbReference>
<dbReference type="GO" id="GO:0004315">
    <property type="term" value="F:3-oxoacyl-[acyl-carrier-protein] synthase activity"/>
    <property type="evidence" value="ECO:0007669"/>
    <property type="project" value="InterPro"/>
</dbReference>
<keyword evidence="3" id="KW-0596">Phosphopantetheine</keyword>
<dbReference type="InterPro" id="IPR054514">
    <property type="entry name" value="RhiE-like_linker"/>
</dbReference>
<keyword evidence="7" id="KW-0677">Repeat</keyword>
<evidence type="ECO:0000256" key="2">
    <source>
        <dbReference type="ARBA" id="ARBA00004792"/>
    </source>
</evidence>
<dbReference type="SMART" id="SM00828">
    <property type="entry name" value="PKS_MT"/>
    <property type="match status" value="1"/>
</dbReference>
<dbReference type="SMART" id="SM00822">
    <property type="entry name" value="PKS_KR"/>
    <property type="match status" value="3"/>
</dbReference>
<dbReference type="Pfam" id="PF21394">
    <property type="entry name" value="Beta-ketacyl_N"/>
    <property type="match status" value="3"/>
</dbReference>
<evidence type="ECO:0000256" key="6">
    <source>
        <dbReference type="ARBA" id="ARBA00022679"/>
    </source>
</evidence>
<dbReference type="FunFam" id="3.40.47.10:FF:000019">
    <property type="entry name" value="Polyketide synthase type I"/>
    <property type="match status" value="4"/>
</dbReference>
<dbReference type="InterPro" id="IPR020841">
    <property type="entry name" value="PKS_Beta-ketoAc_synthase_dom"/>
</dbReference>
<dbReference type="InterPro" id="IPR018201">
    <property type="entry name" value="Ketoacyl_synth_AS"/>
</dbReference>
<feature type="domain" description="Carrier" evidence="10">
    <location>
        <begin position="1496"/>
        <end position="1570"/>
    </location>
</feature>
<dbReference type="InterPro" id="IPR009081">
    <property type="entry name" value="PP-bd_ACP"/>
</dbReference>
<dbReference type="PROSITE" id="PS00606">
    <property type="entry name" value="KS3_1"/>
    <property type="match status" value="5"/>
</dbReference>
<dbReference type="PROSITE" id="PS52019">
    <property type="entry name" value="PKS_MFAS_DH"/>
    <property type="match status" value="1"/>
</dbReference>
<comment type="caution">
    <text evidence="8">Lacks conserved residue(s) required for the propagation of feature annotation.</text>
</comment>
<feature type="domain" description="Ketosynthase family 3 (KS3)" evidence="11">
    <location>
        <begin position="2930"/>
        <end position="3371"/>
    </location>
</feature>
<dbReference type="InterPro" id="IPR020803">
    <property type="entry name" value="MeTfrase_dom"/>
</dbReference>
<dbReference type="EMBL" id="KY767987">
    <property type="protein sequence ID" value="ATX68124.1"/>
    <property type="molecule type" value="Genomic_DNA"/>
</dbReference>
<comment type="subcellular location">
    <subcellularLocation>
        <location evidence="1">Cytoplasm</location>
    </subcellularLocation>
</comment>
<feature type="domain" description="Carrier" evidence="10">
    <location>
        <begin position="5529"/>
        <end position="5606"/>
    </location>
</feature>
<dbReference type="Pfam" id="PF21089">
    <property type="entry name" value="PKS_DH_N"/>
    <property type="match status" value="1"/>
</dbReference>
<dbReference type="InterPro" id="IPR014030">
    <property type="entry name" value="Ketoacyl_synth_N"/>
</dbReference>
<dbReference type="Pfam" id="PF00109">
    <property type="entry name" value="ketoacyl-synt"/>
    <property type="match status" value="5"/>
</dbReference>
<feature type="domain" description="Carrier" evidence="10">
    <location>
        <begin position="3903"/>
        <end position="3980"/>
    </location>
</feature>
<dbReference type="SUPFAM" id="SSF51735">
    <property type="entry name" value="NAD(P)-binding Rossmann-fold domains"/>
    <property type="match status" value="5"/>
</dbReference>
<feature type="domain" description="Ketosynthase family 3 (KS3)" evidence="11">
    <location>
        <begin position="1608"/>
        <end position="2044"/>
    </location>
</feature>
<name>A0A2H4QGZ9_9NOSO</name>
<evidence type="ECO:0000256" key="3">
    <source>
        <dbReference type="ARBA" id="ARBA00022450"/>
    </source>
</evidence>
<dbReference type="GO" id="GO:0004312">
    <property type="term" value="F:fatty acid synthase activity"/>
    <property type="evidence" value="ECO:0007669"/>
    <property type="project" value="TreeGrafter"/>
</dbReference>
<dbReference type="CDD" id="cd08953">
    <property type="entry name" value="KR_2_SDR_x"/>
    <property type="match status" value="3"/>
</dbReference>
<dbReference type="GO" id="GO:0031177">
    <property type="term" value="F:phosphopantetheine binding"/>
    <property type="evidence" value="ECO:0007669"/>
    <property type="project" value="InterPro"/>
</dbReference>
<evidence type="ECO:0000256" key="4">
    <source>
        <dbReference type="ARBA" id="ARBA00022490"/>
    </source>
</evidence>
<dbReference type="Gene3D" id="1.10.1200.10">
    <property type="entry name" value="ACP-like"/>
    <property type="match status" value="5"/>
</dbReference>
<comment type="pathway">
    <text evidence="2">Antibiotic biosynthesis.</text>
</comment>
<dbReference type="Pfam" id="PF14765">
    <property type="entry name" value="PS-DH"/>
    <property type="match status" value="1"/>
</dbReference>
<feature type="region of interest" description="Disordered" evidence="9">
    <location>
        <begin position="1581"/>
        <end position="1601"/>
    </location>
</feature>
<keyword evidence="5" id="KW-0597">Phosphoprotein</keyword>
<feature type="domain" description="PKS/mFAS DH" evidence="12">
    <location>
        <begin position="4725"/>
        <end position="5015"/>
    </location>
</feature>
<accession>A0A2H4QGZ9</accession>
<feature type="domain" description="Ketosynthase family 3 (KS3)" evidence="11">
    <location>
        <begin position="3"/>
        <end position="440"/>
    </location>
</feature>
<dbReference type="InterPro" id="IPR049552">
    <property type="entry name" value="PKS_DH_N"/>
</dbReference>
<dbReference type="Pfam" id="PF02801">
    <property type="entry name" value="Ketoacyl-synt_C"/>
    <property type="match status" value="5"/>
</dbReference>
<dbReference type="InterPro" id="IPR036736">
    <property type="entry name" value="ACP-like_sf"/>
</dbReference>
<dbReference type="SMART" id="SM01294">
    <property type="entry name" value="PKS_PP_betabranch"/>
    <property type="match status" value="2"/>
</dbReference>
<feature type="domain" description="Carrier" evidence="10">
    <location>
        <begin position="4007"/>
        <end position="4084"/>
    </location>
</feature>
<dbReference type="CDD" id="cd02440">
    <property type="entry name" value="AdoMet_MTases"/>
    <property type="match status" value="1"/>
</dbReference>
<dbReference type="InterPro" id="IPR020807">
    <property type="entry name" value="PKS_DH"/>
</dbReference>
<proteinExistence type="predicted"/>
<reference evidence="13" key="1">
    <citation type="journal article" date="2018" name="Appl. Environ. Microbiol.">
        <title>The swinholide biosynthetic gene cluster from a terrestrial cyanobacterium Nostoc sp. UHCC 0450.</title>
        <authorList>
            <person name="Humisto A."/>
            <person name="Jokela J."/>
            <person name="Liu L."/>
            <person name="Wahlsten M."/>
            <person name="Wang H."/>
            <person name="Permi P."/>
            <person name="Machado J.P."/>
            <person name="Antunes A."/>
            <person name="Fewer D.P."/>
            <person name="Sivonen K."/>
        </authorList>
    </citation>
    <scope>NUCLEOTIDE SEQUENCE</scope>
    <source>
        <strain evidence="13">UHCC 0450</strain>
    </source>
</reference>
<dbReference type="GO" id="GO:0006633">
    <property type="term" value="P:fatty acid biosynthetic process"/>
    <property type="evidence" value="ECO:0007669"/>
    <property type="project" value="InterPro"/>
</dbReference>
<dbReference type="SUPFAM" id="SSF53901">
    <property type="entry name" value="Thiolase-like"/>
    <property type="match status" value="5"/>
</dbReference>
<dbReference type="Gene3D" id="3.40.50.150">
    <property type="entry name" value="Vaccinia Virus protein VP39"/>
    <property type="match status" value="1"/>
</dbReference>
<dbReference type="Gene3D" id="3.40.50.720">
    <property type="entry name" value="NAD(P)-binding Rossmann-like Domain"/>
    <property type="match status" value="3"/>
</dbReference>
<feature type="domain" description="Ketosynthase family 3 (KS3)" evidence="11">
    <location>
        <begin position="5658"/>
        <end position="6090"/>
    </location>
</feature>
<dbReference type="InterPro" id="IPR020806">
    <property type="entry name" value="PKS_PP-bd"/>
</dbReference>
<dbReference type="InterPro" id="IPR025714">
    <property type="entry name" value="Methyltranfer_dom"/>
</dbReference>
<evidence type="ECO:0000256" key="7">
    <source>
        <dbReference type="ARBA" id="ARBA00022737"/>
    </source>
</evidence>
<dbReference type="InterPro" id="IPR042104">
    <property type="entry name" value="PKS_dehydratase_sf"/>
</dbReference>
<feature type="region of interest" description="N-terminal hotdog fold" evidence="8">
    <location>
        <begin position="4725"/>
        <end position="4845"/>
    </location>
</feature>
<keyword evidence="6" id="KW-0808">Transferase</keyword>
<dbReference type="PROSITE" id="PS50075">
    <property type="entry name" value="CARRIER"/>
    <property type="match status" value="4"/>
</dbReference>
<dbReference type="CDD" id="cd00833">
    <property type="entry name" value="PKS"/>
    <property type="match status" value="5"/>
</dbReference>
<keyword evidence="4" id="KW-0963">Cytoplasm</keyword>
<evidence type="ECO:0000259" key="12">
    <source>
        <dbReference type="PROSITE" id="PS52019"/>
    </source>
</evidence>
<dbReference type="InterPro" id="IPR050091">
    <property type="entry name" value="PKS_NRPS_Biosynth_Enz"/>
</dbReference>
<evidence type="ECO:0000259" key="10">
    <source>
        <dbReference type="PROSITE" id="PS50075"/>
    </source>
</evidence>
<evidence type="ECO:0000256" key="9">
    <source>
        <dbReference type="SAM" id="MobiDB-lite"/>
    </source>
</evidence>
<dbReference type="SUPFAM" id="SSF47336">
    <property type="entry name" value="ACP-like"/>
    <property type="match status" value="5"/>
</dbReference>
<dbReference type="InterPro" id="IPR049551">
    <property type="entry name" value="PKS_DH_C"/>
</dbReference>
<dbReference type="Gene3D" id="3.40.366.10">
    <property type="entry name" value="Malonyl-Coenzyme A Acyl Carrier Protein, domain 2"/>
    <property type="match status" value="1"/>
</dbReference>
<dbReference type="PROSITE" id="PS52004">
    <property type="entry name" value="KS3_2"/>
    <property type="match status" value="5"/>
</dbReference>
<dbReference type="InterPro" id="IPR014031">
    <property type="entry name" value="Ketoacyl_synth_C"/>
</dbReference>
<evidence type="ECO:0000313" key="13">
    <source>
        <dbReference type="EMBL" id="ATX68124.1"/>
    </source>
</evidence>
<dbReference type="SUPFAM" id="SSF53335">
    <property type="entry name" value="S-adenosyl-L-methionine-dependent methyltransferases"/>
    <property type="match status" value="1"/>
</dbReference>
<organism evidence="13">
    <name type="scientific">Nostoc sp. UHCC 0450</name>
    <dbReference type="NCBI Taxonomy" id="2055236"/>
    <lineage>
        <taxon>Bacteria</taxon>
        <taxon>Bacillati</taxon>
        <taxon>Cyanobacteriota</taxon>
        <taxon>Cyanophyceae</taxon>
        <taxon>Nostocales</taxon>
        <taxon>Nostocaceae</taxon>
        <taxon>Nostoc</taxon>
    </lineage>
</organism>
<dbReference type="SMART" id="SM00823">
    <property type="entry name" value="PKS_PP"/>
    <property type="match status" value="5"/>
</dbReference>
<dbReference type="Gene3D" id="3.40.47.10">
    <property type="match status" value="5"/>
</dbReference>